<gene>
    <name evidence="1" type="ORF">X975_02529</name>
</gene>
<feature type="non-terminal residue" evidence="1">
    <location>
        <position position="60"/>
    </location>
</feature>
<evidence type="ECO:0000313" key="1">
    <source>
        <dbReference type="EMBL" id="KFM79898.1"/>
    </source>
</evidence>
<reference evidence="1 2" key="1">
    <citation type="submission" date="2013-11" db="EMBL/GenBank/DDBJ databases">
        <title>Genome sequencing of Stegodyphus mimosarum.</title>
        <authorList>
            <person name="Bechsgaard J."/>
        </authorList>
    </citation>
    <scope>NUCLEOTIDE SEQUENCE [LARGE SCALE GENOMIC DNA]</scope>
</reference>
<evidence type="ECO:0000313" key="2">
    <source>
        <dbReference type="Proteomes" id="UP000054359"/>
    </source>
</evidence>
<name>A0A087URA9_STEMI</name>
<keyword evidence="2" id="KW-1185">Reference proteome</keyword>
<dbReference type="Proteomes" id="UP000054359">
    <property type="component" value="Unassembled WGS sequence"/>
</dbReference>
<protein>
    <submittedName>
        <fullName evidence="1">Uncharacterized protein</fullName>
    </submittedName>
</protein>
<proteinExistence type="predicted"/>
<dbReference type="AlphaFoldDB" id="A0A087URA9"/>
<accession>A0A087URA9</accession>
<organism evidence="1 2">
    <name type="scientific">Stegodyphus mimosarum</name>
    <name type="common">African social velvet spider</name>
    <dbReference type="NCBI Taxonomy" id="407821"/>
    <lineage>
        <taxon>Eukaryota</taxon>
        <taxon>Metazoa</taxon>
        <taxon>Ecdysozoa</taxon>
        <taxon>Arthropoda</taxon>
        <taxon>Chelicerata</taxon>
        <taxon>Arachnida</taxon>
        <taxon>Araneae</taxon>
        <taxon>Araneomorphae</taxon>
        <taxon>Entelegynae</taxon>
        <taxon>Eresoidea</taxon>
        <taxon>Eresidae</taxon>
        <taxon>Stegodyphus</taxon>
    </lineage>
</organism>
<sequence>MFNSFYVAPPVQPWKEIMAVVRIIEYCSVYNCCAAGLLKSATPYANAYRLTTCLYNYSSS</sequence>
<dbReference type="EMBL" id="KK121166">
    <property type="protein sequence ID" value="KFM79898.1"/>
    <property type="molecule type" value="Genomic_DNA"/>
</dbReference>